<comment type="caution">
    <text evidence="1">The sequence shown here is derived from an EMBL/GenBank/DDBJ whole genome shotgun (WGS) entry which is preliminary data.</text>
</comment>
<gene>
    <name evidence="1" type="ORF">S06H3_47786</name>
</gene>
<name>X1MYP5_9ZZZZ</name>
<protein>
    <submittedName>
        <fullName evidence="1">Uncharacterized protein</fullName>
    </submittedName>
</protein>
<dbReference type="EMBL" id="BARV01030045">
    <property type="protein sequence ID" value="GAI36867.1"/>
    <property type="molecule type" value="Genomic_DNA"/>
</dbReference>
<dbReference type="AlphaFoldDB" id="X1MYP5"/>
<organism evidence="1">
    <name type="scientific">marine sediment metagenome</name>
    <dbReference type="NCBI Taxonomy" id="412755"/>
    <lineage>
        <taxon>unclassified sequences</taxon>
        <taxon>metagenomes</taxon>
        <taxon>ecological metagenomes</taxon>
    </lineage>
</organism>
<evidence type="ECO:0000313" key="1">
    <source>
        <dbReference type="EMBL" id="GAI36867.1"/>
    </source>
</evidence>
<feature type="non-terminal residue" evidence="1">
    <location>
        <position position="1"/>
    </location>
</feature>
<accession>X1MYP5</accession>
<proteinExistence type="predicted"/>
<reference evidence="1" key="1">
    <citation type="journal article" date="2014" name="Front. Microbiol.">
        <title>High frequency of phylogenetically diverse reductive dehalogenase-homologous genes in deep subseafloor sedimentary metagenomes.</title>
        <authorList>
            <person name="Kawai M."/>
            <person name="Futagami T."/>
            <person name="Toyoda A."/>
            <person name="Takaki Y."/>
            <person name="Nishi S."/>
            <person name="Hori S."/>
            <person name="Arai W."/>
            <person name="Tsubouchi T."/>
            <person name="Morono Y."/>
            <person name="Uchiyama I."/>
            <person name="Ito T."/>
            <person name="Fujiyama A."/>
            <person name="Inagaki F."/>
            <person name="Takami H."/>
        </authorList>
    </citation>
    <scope>NUCLEOTIDE SEQUENCE</scope>
    <source>
        <strain evidence="1">Expedition CK06-06</strain>
    </source>
</reference>
<sequence>NICFIIVLQQIWTKKRLRLIRQNDFGIKEICCFDAPANFPQLGIQIGMVHIQRGWDGDIKLSELQ</sequence>